<dbReference type="InParanoid" id="A0A2P5EM00"/>
<sequence>MNVDAVVCTASQTIGFGSMTHDSTGEVVGVMDLQ</sequence>
<gene>
    <name evidence="1" type="ORF">TorRG33x02_177060</name>
</gene>
<dbReference type="Proteomes" id="UP000237000">
    <property type="component" value="Unassembled WGS sequence"/>
</dbReference>
<dbReference type="OrthoDB" id="10483502at2759"/>
<dbReference type="AlphaFoldDB" id="A0A2P5EM00"/>
<reference evidence="2" key="1">
    <citation type="submission" date="2016-06" db="EMBL/GenBank/DDBJ databases">
        <title>Parallel loss of symbiosis genes in relatives of nitrogen-fixing non-legume Parasponia.</title>
        <authorList>
            <person name="Van Velzen R."/>
            <person name="Holmer R."/>
            <person name="Bu F."/>
            <person name="Rutten L."/>
            <person name="Van Zeijl A."/>
            <person name="Liu W."/>
            <person name="Santuari L."/>
            <person name="Cao Q."/>
            <person name="Sharma T."/>
            <person name="Shen D."/>
            <person name="Roswanjaya Y."/>
            <person name="Wardhani T."/>
            <person name="Kalhor M.S."/>
            <person name="Jansen J."/>
            <person name="Van den Hoogen J."/>
            <person name="Gungor B."/>
            <person name="Hartog M."/>
            <person name="Hontelez J."/>
            <person name="Verver J."/>
            <person name="Yang W.-C."/>
            <person name="Schijlen E."/>
            <person name="Repin R."/>
            <person name="Schilthuizen M."/>
            <person name="Schranz E."/>
            <person name="Heidstra R."/>
            <person name="Miyata K."/>
            <person name="Fedorova E."/>
            <person name="Kohlen W."/>
            <person name="Bisseling T."/>
            <person name="Smit S."/>
            <person name="Geurts R."/>
        </authorList>
    </citation>
    <scope>NUCLEOTIDE SEQUENCE [LARGE SCALE GENOMIC DNA]</scope>
    <source>
        <strain evidence="2">cv. RG33-2</strain>
    </source>
</reference>
<accession>A0A2P5EM00</accession>
<protein>
    <submittedName>
        <fullName evidence="1">Uncharacterized protein</fullName>
    </submittedName>
</protein>
<comment type="caution">
    <text evidence="1">The sequence shown here is derived from an EMBL/GenBank/DDBJ whole genome shotgun (WGS) entry which is preliminary data.</text>
</comment>
<keyword evidence="2" id="KW-1185">Reference proteome</keyword>
<organism evidence="1 2">
    <name type="scientific">Trema orientale</name>
    <name type="common">Charcoal tree</name>
    <name type="synonym">Celtis orientalis</name>
    <dbReference type="NCBI Taxonomy" id="63057"/>
    <lineage>
        <taxon>Eukaryota</taxon>
        <taxon>Viridiplantae</taxon>
        <taxon>Streptophyta</taxon>
        <taxon>Embryophyta</taxon>
        <taxon>Tracheophyta</taxon>
        <taxon>Spermatophyta</taxon>
        <taxon>Magnoliopsida</taxon>
        <taxon>eudicotyledons</taxon>
        <taxon>Gunneridae</taxon>
        <taxon>Pentapetalae</taxon>
        <taxon>rosids</taxon>
        <taxon>fabids</taxon>
        <taxon>Rosales</taxon>
        <taxon>Cannabaceae</taxon>
        <taxon>Trema</taxon>
    </lineage>
</organism>
<evidence type="ECO:0000313" key="1">
    <source>
        <dbReference type="EMBL" id="PON86512.1"/>
    </source>
</evidence>
<dbReference type="EMBL" id="JXTC01000131">
    <property type="protein sequence ID" value="PON86512.1"/>
    <property type="molecule type" value="Genomic_DNA"/>
</dbReference>
<evidence type="ECO:0000313" key="2">
    <source>
        <dbReference type="Proteomes" id="UP000237000"/>
    </source>
</evidence>
<proteinExistence type="predicted"/>
<name>A0A2P5EM00_TREOI</name>